<organism evidence="1 2">
    <name type="scientific">Limosa lapponica baueri</name>
    <dbReference type="NCBI Taxonomy" id="1758121"/>
    <lineage>
        <taxon>Eukaryota</taxon>
        <taxon>Metazoa</taxon>
        <taxon>Chordata</taxon>
        <taxon>Craniata</taxon>
        <taxon>Vertebrata</taxon>
        <taxon>Euteleostomi</taxon>
        <taxon>Archelosauria</taxon>
        <taxon>Archosauria</taxon>
        <taxon>Dinosauria</taxon>
        <taxon>Saurischia</taxon>
        <taxon>Theropoda</taxon>
        <taxon>Coelurosauria</taxon>
        <taxon>Aves</taxon>
        <taxon>Neognathae</taxon>
        <taxon>Neoaves</taxon>
        <taxon>Charadriiformes</taxon>
        <taxon>Scolopacidae</taxon>
        <taxon>Limosa</taxon>
    </lineage>
</organism>
<proteinExistence type="predicted"/>
<gene>
    <name evidence="1" type="ORF">llap_4220</name>
</gene>
<reference evidence="2" key="2">
    <citation type="submission" date="2017-12" db="EMBL/GenBank/DDBJ databases">
        <title>Genome sequence of the Bar-tailed Godwit (Limosa lapponica baueri).</title>
        <authorList>
            <person name="Lima N.C.B."/>
            <person name="Parody-Merino A.M."/>
            <person name="Battley P.F."/>
            <person name="Fidler A.E."/>
            <person name="Prosdocimi F."/>
        </authorList>
    </citation>
    <scope>NUCLEOTIDE SEQUENCE [LARGE SCALE GENOMIC DNA]</scope>
</reference>
<accession>A0A2I0UHE0</accession>
<dbReference type="EMBL" id="KZ505758">
    <property type="protein sequence ID" value="PKU45462.1"/>
    <property type="molecule type" value="Genomic_DNA"/>
</dbReference>
<evidence type="ECO:0000313" key="1">
    <source>
        <dbReference type="EMBL" id="PKU45462.1"/>
    </source>
</evidence>
<evidence type="ECO:0000313" key="2">
    <source>
        <dbReference type="Proteomes" id="UP000233556"/>
    </source>
</evidence>
<sequence>MKVPRCLHGHGAVLLESCSFEEETAGAPGEELHHMYRCTQAVCVRAKKWKTEPELRLPSLQIFFVSWQREMQNKARKSPEVPAHLATGQPKGYGPLLTLQRNCLLLLVLPRMAVPTEEEAWELQQHKAMGCKQPCPAQLHY</sequence>
<keyword evidence="2" id="KW-1185">Reference proteome</keyword>
<name>A0A2I0UHE0_LIMLA</name>
<dbReference type="AlphaFoldDB" id="A0A2I0UHE0"/>
<protein>
    <submittedName>
        <fullName evidence="1">Uncharacterized protein</fullName>
    </submittedName>
</protein>
<reference evidence="2" key="1">
    <citation type="submission" date="2017-11" db="EMBL/GenBank/DDBJ databases">
        <authorList>
            <person name="Lima N.C."/>
            <person name="Parody-Merino A.M."/>
            <person name="Battley P.F."/>
            <person name="Fidler A.E."/>
            <person name="Prosdocimi F."/>
        </authorList>
    </citation>
    <scope>NUCLEOTIDE SEQUENCE [LARGE SCALE GENOMIC DNA]</scope>
</reference>
<dbReference type="Proteomes" id="UP000233556">
    <property type="component" value="Unassembled WGS sequence"/>
</dbReference>